<comment type="caution">
    <text evidence="1">The sequence shown here is derived from an EMBL/GenBank/DDBJ whole genome shotgun (WGS) entry which is preliminary data.</text>
</comment>
<evidence type="ECO:0000313" key="1">
    <source>
        <dbReference type="EMBL" id="VEL20886.1"/>
    </source>
</evidence>
<protein>
    <submittedName>
        <fullName evidence="1">Uncharacterized protein</fullName>
    </submittedName>
</protein>
<evidence type="ECO:0000313" key="2">
    <source>
        <dbReference type="Proteomes" id="UP000784294"/>
    </source>
</evidence>
<organism evidence="1 2">
    <name type="scientific">Protopolystoma xenopodis</name>
    <dbReference type="NCBI Taxonomy" id="117903"/>
    <lineage>
        <taxon>Eukaryota</taxon>
        <taxon>Metazoa</taxon>
        <taxon>Spiralia</taxon>
        <taxon>Lophotrochozoa</taxon>
        <taxon>Platyhelminthes</taxon>
        <taxon>Monogenea</taxon>
        <taxon>Polyopisthocotylea</taxon>
        <taxon>Polystomatidea</taxon>
        <taxon>Polystomatidae</taxon>
        <taxon>Protopolystoma</taxon>
    </lineage>
</organism>
<proteinExistence type="predicted"/>
<dbReference type="EMBL" id="CAAALY010048432">
    <property type="protein sequence ID" value="VEL20886.1"/>
    <property type="molecule type" value="Genomic_DNA"/>
</dbReference>
<dbReference type="Proteomes" id="UP000784294">
    <property type="component" value="Unassembled WGS sequence"/>
</dbReference>
<name>A0A448WV43_9PLAT</name>
<sequence>MYSSYFVYDVLVTVAQRKPQARLLGPGRITTSHALLTQIPSKGLAVQATAQALEESATSPSLPQGSVCGSGVTVCTQQTLSSLRSDETLSAMPLRHEYGPSSLGWVSQGC</sequence>
<keyword evidence="2" id="KW-1185">Reference proteome</keyword>
<reference evidence="1" key="1">
    <citation type="submission" date="2018-11" db="EMBL/GenBank/DDBJ databases">
        <authorList>
            <consortium name="Pathogen Informatics"/>
        </authorList>
    </citation>
    <scope>NUCLEOTIDE SEQUENCE</scope>
</reference>
<accession>A0A448WV43</accession>
<dbReference type="AlphaFoldDB" id="A0A448WV43"/>
<gene>
    <name evidence="1" type="ORF">PXEA_LOCUS14326</name>
</gene>